<dbReference type="SUPFAM" id="SSF52540">
    <property type="entry name" value="P-loop containing nucleoside triphosphate hydrolases"/>
    <property type="match status" value="1"/>
</dbReference>
<keyword evidence="4" id="KW-1185">Reference proteome</keyword>
<feature type="domain" description="NB-ARC" evidence="1">
    <location>
        <begin position="43"/>
        <end position="195"/>
    </location>
</feature>
<dbReference type="SUPFAM" id="SSF48452">
    <property type="entry name" value="TPR-like"/>
    <property type="match status" value="4"/>
</dbReference>
<comment type="caution">
    <text evidence="3">The sequence shown here is derived from an EMBL/GenBank/DDBJ whole genome shotgun (WGS) entry which is preliminary data.</text>
</comment>
<dbReference type="Proteomes" id="UP000680865">
    <property type="component" value="Unassembled WGS sequence"/>
</dbReference>
<organism evidence="3 4">
    <name type="scientific">Winogradskya consettensis</name>
    <dbReference type="NCBI Taxonomy" id="113560"/>
    <lineage>
        <taxon>Bacteria</taxon>
        <taxon>Bacillati</taxon>
        <taxon>Actinomycetota</taxon>
        <taxon>Actinomycetes</taxon>
        <taxon>Micromonosporales</taxon>
        <taxon>Micromonosporaceae</taxon>
        <taxon>Winogradskya</taxon>
    </lineage>
</organism>
<evidence type="ECO:0000313" key="4">
    <source>
        <dbReference type="Proteomes" id="UP000680865"/>
    </source>
</evidence>
<dbReference type="EMBL" id="BOQP01000008">
    <property type="protein sequence ID" value="GIM69907.1"/>
    <property type="molecule type" value="Genomic_DNA"/>
</dbReference>
<dbReference type="Pfam" id="PF25000">
    <property type="entry name" value="DUF7779"/>
    <property type="match status" value="1"/>
</dbReference>
<dbReference type="Pfam" id="PF00931">
    <property type="entry name" value="NB-ARC"/>
    <property type="match status" value="1"/>
</dbReference>
<dbReference type="Pfam" id="PF13374">
    <property type="entry name" value="TPR_10"/>
    <property type="match status" value="2"/>
</dbReference>
<dbReference type="Gene3D" id="3.40.50.300">
    <property type="entry name" value="P-loop containing nucleotide triphosphate hydrolases"/>
    <property type="match status" value="1"/>
</dbReference>
<dbReference type="Pfam" id="PF13424">
    <property type="entry name" value="TPR_12"/>
    <property type="match status" value="3"/>
</dbReference>
<accession>A0A919SCJ6</accession>
<feature type="domain" description="DUF7779" evidence="2">
    <location>
        <begin position="273"/>
        <end position="361"/>
    </location>
</feature>
<sequence length="849" mass="94029">MTSGDDPLSLDDIFEGHSSDEAPVVWGNVPTRNPVFTGRRALLEQLERRLRTQHVAAVLPQALHGEGGVGKSQIAIEYAHRHRSDYDVIWWIPSERPAQILASLIELGDRLGLDVGNEVVTAIPKVRAALRAGTPYSNWLLVFDNAETPDTVRDYLPEAGSGKVLVTSRNQEWSQIAESLEVDVFTRAESVRLLKLRNSNLPEAEADRLADALGDLPLAIEHGSASLHATGMSVGDYLRLLDEKRTELNPRDLTAGCEMPVAAAANVALDRLATENPAALQLLQVCSFFAPEPIDRDLFAGVRDAMGAGELDEVLKNPTRLNQAIRDIQRYVLARIDHRGNSLQLHRLVRRVLQDSIPDEQRSLMEHGAHLLLAGAGVKLGDPADPTQWLRYQGLASHLIASGAWACEDDWTRSVVVTLVEFYFRWGDYPSGQELSRRIVDDWTVRLGADHAQTLAAAKWLGYYWWIEGKFADAARIHEESLQRYLNTVGPDDEGTIHAMTMVALTLRASGKFTEARDLDLQAFQTAQRCLGKDDPVTLCAAHSLGISLRLIGEFRTARQLDADTYRRRVVVLGNDHPETLHTLNNLTIDERECGEYIRSRRMAERNYARYVHLLGVGHQETIRVARNLAVARRRAGDHEGAYKLAEDTLNRFREGFGATQPDTLAAAVNFAVDLREADDLARASDLASWTVEAYGEILGAEHPCTLYARTNLGIVQRLVGRFEEAERNNRVAWETLERILGPNHVLTLTCGINLASDLAALGDHQGARDLDTSLLAQCRQLIGADHPSTLACSLNLAFDLEALGRAEEGARLYDETLAAYVRVLGDHPAIVAARARHRANCDVDPMSF</sequence>
<proteinExistence type="predicted"/>
<dbReference type="InterPro" id="IPR053137">
    <property type="entry name" value="NLR-like"/>
</dbReference>
<name>A0A919SCJ6_9ACTN</name>
<dbReference type="InterPro" id="IPR027417">
    <property type="entry name" value="P-loop_NTPase"/>
</dbReference>
<dbReference type="AlphaFoldDB" id="A0A919SCJ6"/>
<dbReference type="InterPro" id="IPR002182">
    <property type="entry name" value="NB-ARC"/>
</dbReference>
<dbReference type="PANTHER" id="PTHR46082">
    <property type="entry name" value="ATP/GTP-BINDING PROTEIN-RELATED"/>
    <property type="match status" value="1"/>
</dbReference>
<evidence type="ECO:0000313" key="3">
    <source>
        <dbReference type="EMBL" id="GIM69907.1"/>
    </source>
</evidence>
<dbReference type="PANTHER" id="PTHR46082:SF6">
    <property type="entry name" value="AAA+ ATPASE DOMAIN-CONTAINING PROTEIN-RELATED"/>
    <property type="match status" value="1"/>
</dbReference>
<dbReference type="NCBIfam" id="NF040586">
    <property type="entry name" value="FxSxx_TPR"/>
    <property type="match status" value="1"/>
</dbReference>
<dbReference type="RefSeq" id="WP_212996682.1">
    <property type="nucleotide sequence ID" value="NZ_BAAATW010000003.1"/>
</dbReference>
<dbReference type="InterPro" id="IPR056681">
    <property type="entry name" value="DUF7779"/>
</dbReference>
<protein>
    <recommendedName>
        <fullName evidence="5">NB-ARC domain-containing protein</fullName>
    </recommendedName>
</protein>
<dbReference type="InterPro" id="IPR011990">
    <property type="entry name" value="TPR-like_helical_dom_sf"/>
</dbReference>
<dbReference type="Gene3D" id="1.25.40.10">
    <property type="entry name" value="Tetratricopeptide repeat domain"/>
    <property type="match status" value="2"/>
</dbReference>
<reference evidence="3" key="1">
    <citation type="submission" date="2021-03" db="EMBL/GenBank/DDBJ databases">
        <title>Whole genome shotgun sequence of Actinoplanes consettensis NBRC 14913.</title>
        <authorList>
            <person name="Komaki H."/>
            <person name="Tamura T."/>
        </authorList>
    </citation>
    <scope>NUCLEOTIDE SEQUENCE</scope>
    <source>
        <strain evidence="3">NBRC 14913</strain>
    </source>
</reference>
<evidence type="ECO:0008006" key="5">
    <source>
        <dbReference type="Google" id="ProtNLM"/>
    </source>
</evidence>
<gene>
    <name evidence="3" type="ORF">Aco04nite_17490</name>
</gene>
<evidence type="ECO:0000259" key="2">
    <source>
        <dbReference type="Pfam" id="PF25000"/>
    </source>
</evidence>
<evidence type="ECO:0000259" key="1">
    <source>
        <dbReference type="Pfam" id="PF00931"/>
    </source>
</evidence>